<dbReference type="InterPro" id="IPR003374">
    <property type="entry name" value="ApbE-like_sf"/>
</dbReference>
<dbReference type="SUPFAM" id="SSF143631">
    <property type="entry name" value="ApbE-like"/>
    <property type="match status" value="1"/>
</dbReference>
<dbReference type="GeneID" id="10822517"/>
<gene>
    <name evidence="2" type="ordered locus">Mzhil_0896</name>
</gene>
<evidence type="ECO:0000313" key="3">
    <source>
        <dbReference type="Proteomes" id="UP000006622"/>
    </source>
</evidence>
<evidence type="ECO:0000313" key="2">
    <source>
        <dbReference type="EMBL" id="AEH60758.1"/>
    </source>
</evidence>
<dbReference type="OrthoDB" id="50299at2157"/>
<dbReference type="AlphaFoldDB" id="F7XLA1"/>
<dbReference type="STRING" id="679901.Mzhil_0896"/>
<dbReference type="InterPro" id="IPR037456">
    <property type="entry name" value="MA1715-like"/>
</dbReference>
<dbReference type="EMBL" id="CP002101">
    <property type="protein sequence ID" value="AEH60758.1"/>
    <property type="molecule type" value="Genomic_DNA"/>
</dbReference>
<dbReference type="PIRSF" id="PIRSF006421">
    <property type="entry name" value="UCP006421"/>
    <property type="match status" value="1"/>
</dbReference>
<dbReference type="NCBIfam" id="NF003324">
    <property type="entry name" value="PRK04334.1-4"/>
    <property type="match status" value="1"/>
</dbReference>
<protein>
    <recommendedName>
        <fullName evidence="1">UPF0280 protein Mzhil_0896</fullName>
    </recommendedName>
</protein>
<proteinExistence type="inferred from homology"/>
<dbReference type="KEGG" id="mzh:Mzhil_0896"/>
<dbReference type="HOGENOM" id="CLU_074757_0_0_2"/>
<sequence length="236" mass="25275">MKEYFQIKETAVTIIADERSHIDAAKKAIISHRDLLERFIYSEPYFKIAMEPYDVPENAPEIVKRLAEAGNIMSIGPMSAIAGTISSLAVESMIDEGATYAIVDNGGDIALVNDREVVIGVYAGQSQFKNLAFLIPPKDKITGVCTSSGTVGPSISFGFADAAIVFSDNVSLADSAATALGNSTDINSENIETAFEVLNVPNIEGAVLIQDDKMGIYGQVPEIVKADIKYDCITKA</sequence>
<dbReference type="InterPro" id="IPR007183">
    <property type="entry name" value="UPF0280"/>
</dbReference>
<comment type="similarity">
    <text evidence="1">Belongs to the UPF0280 family.</text>
</comment>
<dbReference type="RefSeq" id="WP_013898197.1">
    <property type="nucleotide sequence ID" value="NC_015676.1"/>
</dbReference>
<accession>F7XLA1</accession>
<reference evidence="2" key="1">
    <citation type="submission" date="2010-07" db="EMBL/GenBank/DDBJ databases">
        <title>The complete genome of Methanosalsum zhilinae DSM 4017.</title>
        <authorList>
            <consortium name="US DOE Joint Genome Institute (JGI-PGF)"/>
            <person name="Lucas S."/>
            <person name="Copeland A."/>
            <person name="Lapidus A."/>
            <person name="Glavina del Rio T."/>
            <person name="Dalin E."/>
            <person name="Tice H."/>
            <person name="Bruce D."/>
            <person name="Goodwin L."/>
            <person name="Pitluck S."/>
            <person name="Kyrpides N."/>
            <person name="Mavromatis K."/>
            <person name="Ovchinnikova G."/>
            <person name="Daligault H."/>
            <person name="Detter J.C."/>
            <person name="Han C."/>
            <person name="Tapia R."/>
            <person name="Larimer F."/>
            <person name="Land M."/>
            <person name="Hauser L."/>
            <person name="Markowitz V."/>
            <person name="Cheng J.-F."/>
            <person name="Hugenholtz P."/>
            <person name="Woyke T."/>
            <person name="Wu D."/>
            <person name="Spring S."/>
            <person name="Schueler E."/>
            <person name="Brambilla E."/>
            <person name="Klenk H.-P."/>
            <person name="Eisen J.A."/>
        </authorList>
    </citation>
    <scope>NUCLEOTIDE SEQUENCE</scope>
    <source>
        <strain evidence="2">DSM 4017</strain>
    </source>
</reference>
<keyword evidence="3" id="KW-1185">Reference proteome</keyword>
<evidence type="ECO:0000256" key="1">
    <source>
        <dbReference type="HAMAP-Rule" id="MF_01079"/>
    </source>
</evidence>
<keyword evidence="2" id="KW-0449">Lipoprotein</keyword>
<dbReference type="Gene3D" id="3.10.520.10">
    <property type="entry name" value="ApbE-like domains"/>
    <property type="match status" value="1"/>
</dbReference>
<organism evidence="2 3">
    <name type="scientific">Methanosalsum zhilinae (strain DSM 4017 / NBRC 107636 / OCM 62 / WeN5)</name>
    <name type="common">Methanohalophilus zhilinae</name>
    <dbReference type="NCBI Taxonomy" id="679901"/>
    <lineage>
        <taxon>Archaea</taxon>
        <taxon>Methanobacteriati</taxon>
        <taxon>Methanobacteriota</taxon>
        <taxon>Stenosarchaea group</taxon>
        <taxon>Methanomicrobia</taxon>
        <taxon>Methanosarcinales</taxon>
        <taxon>Methanosarcinaceae</taxon>
        <taxon>Methanosalsum</taxon>
    </lineage>
</organism>
<name>F7XLA1_METZD</name>
<dbReference type="HAMAP" id="MF_01079">
    <property type="entry name" value="UPF0280"/>
    <property type="match status" value="1"/>
</dbReference>
<dbReference type="Proteomes" id="UP000006622">
    <property type="component" value="Chromosome"/>
</dbReference>